<feature type="transmembrane region" description="Helical" evidence="1">
    <location>
        <begin position="100"/>
        <end position="117"/>
    </location>
</feature>
<feature type="transmembrane region" description="Helical" evidence="1">
    <location>
        <begin position="242"/>
        <end position="260"/>
    </location>
</feature>
<evidence type="ECO:0000256" key="1">
    <source>
        <dbReference type="SAM" id="Phobius"/>
    </source>
</evidence>
<keyword evidence="1" id="KW-0472">Membrane</keyword>
<feature type="transmembrane region" description="Helical" evidence="1">
    <location>
        <begin position="212"/>
        <end position="230"/>
    </location>
</feature>
<feature type="transmembrane region" description="Helical" evidence="1">
    <location>
        <begin position="187"/>
        <end position="206"/>
    </location>
</feature>
<feature type="transmembrane region" description="Helical" evidence="1">
    <location>
        <begin position="291"/>
        <end position="314"/>
    </location>
</feature>
<reference evidence="3 4" key="1">
    <citation type="submission" date="2018-02" db="EMBL/GenBank/DDBJ databases">
        <title>Whole genome sequencing of endophytic bacterium.</title>
        <authorList>
            <person name="Eedara R."/>
            <person name="Podile A.R."/>
        </authorList>
    </citation>
    <scope>NUCLEOTIDE SEQUENCE [LARGE SCALE GENOMIC DNA]</scope>
    <source>
        <strain evidence="3 4">RP1T</strain>
    </source>
</reference>
<evidence type="ECO:0000313" key="4">
    <source>
        <dbReference type="Proteomes" id="UP000237682"/>
    </source>
</evidence>
<dbReference type="GO" id="GO:0016747">
    <property type="term" value="F:acyltransferase activity, transferring groups other than amino-acyl groups"/>
    <property type="evidence" value="ECO:0007669"/>
    <property type="project" value="InterPro"/>
</dbReference>
<feature type="transmembrane region" description="Helical" evidence="1">
    <location>
        <begin position="266"/>
        <end position="284"/>
    </location>
</feature>
<keyword evidence="3" id="KW-0012">Acyltransferase</keyword>
<dbReference type="Pfam" id="PF01757">
    <property type="entry name" value="Acyl_transf_3"/>
    <property type="match status" value="1"/>
</dbReference>
<dbReference type="PANTHER" id="PTHR23028">
    <property type="entry name" value="ACETYLTRANSFERASE"/>
    <property type="match status" value="1"/>
</dbReference>
<keyword evidence="4" id="KW-1185">Reference proteome</keyword>
<evidence type="ECO:0000259" key="2">
    <source>
        <dbReference type="Pfam" id="PF01757"/>
    </source>
</evidence>
<protein>
    <submittedName>
        <fullName evidence="3">Acyltransferase</fullName>
    </submittedName>
</protein>
<organism evidence="3 4">
    <name type="scientific">Labrys okinawensis</name>
    <dbReference type="NCBI Taxonomy" id="346911"/>
    <lineage>
        <taxon>Bacteria</taxon>
        <taxon>Pseudomonadati</taxon>
        <taxon>Pseudomonadota</taxon>
        <taxon>Alphaproteobacteria</taxon>
        <taxon>Hyphomicrobiales</taxon>
        <taxon>Xanthobacteraceae</taxon>
        <taxon>Labrys</taxon>
    </lineage>
</organism>
<evidence type="ECO:0000313" key="3">
    <source>
        <dbReference type="EMBL" id="PRH88480.1"/>
    </source>
</evidence>
<keyword evidence="1" id="KW-0812">Transmembrane</keyword>
<sequence>MNAYCSAQDEVRMQRYSVVPGNQAAKSHFLLLDGLRGFAAFCVMLIHLGSWLAVPWIARNSYLAVDLFFCLSGYVLSYAYMGQARSMDSFEFLRVRLLRLLPLTVLALVISASYLVARGAFEHAPVPYAELLNALMLSTFSLPNFSAPAEIGGPSFFPLNAPQYTILLELTANLVWWRLRHTNLEKVAAAIALACLCVLVVTGLGGDTPNTFLAGFPRVGASFFIGIVLYQMRDRLPAWRGWTVTFWLLVGAMAVLFFWPTELPRVVQLTWVALLSPALVVVGARLQCSGGLASFCSVAGTVSYPLYCLHFPIFCWINGLYRSFFGAQNFYVEAPIVAVVAIIGSLLAHYCYDVPIRRYLGARSRRVHA</sequence>
<dbReference type="AlphaFoldDB" id="A0A2S9QGR5"/>
<dbReference type="OrthoDB" id="9796461at2"/>
<feature type="domain" description="Acyltransferase 3" evidence="2">
    <location>
        <begin position="32"/>
        <end position="348"/>
    </location>
</feature>
<name>A0A2S9QGR5_9HYPH</name>
<dbReference type="Proteomes" id="UP000237682">
    <property type="component" value="Unassembled WGS sequence"/>
</dbReference>
<feature type="transmembrane region" description="Helical" evidence="1">
    <location>
        <begin position="61"/>
        <end position="80"/>
    </location>
</feature>
<dbReference type="InterPro" id="IPR002656">
    <property type="entry name" value="Acyl_transf_3_dom"/>
</dbReference>
<comment type="caution">
    <text evidence="3">The sequence shown here is derived from an EMBL/GenBank/DDBJ whole genome shotgun (WGS) entry which is preliminary data.</text>
</comment>
<dbReference type="EMBL" id="PUEJ01000002">
    <property type="protein sequence ID" value="PRH88480.1"/>
    <property type="molecule type" value="Genomic_DNA"/>
</dbReference>
<feature type="transmembrane region" description="Helical" evidence="1">
    <location>
        <begin position="35"/>
        <end position="54"/>
    </location>
</feature>
<proteinExistence type="predicted"/>
<accession>A0A2S9QGR5</accession>
<gene>
    <name evidence="3" type="ORF">C5L14_04345</name>
</gene>
<keyword evidence="1" id="KW-1133">Transmembrane helix</keyword>
<keyword evidence="3" id="KW-0808">Transferase</keyword>
<feature type="transmembrane region" description="Helical" evidence="1">
    <location>
        <begin position="334"/>
        <end position="352"/>
    </location>
</feature>
<dbReference type="PANTHER" id="PTHR23028:SF134">
    <property type="entry name" value="PUTATIVE (AFU_ORTHOLOGUE AFUA_4G08520)-RELATED"/>
    <property type="match status" value="1"/>
</dbReference>
<dbReference type="InterPro" id="IPR050879">
    <property type="entry name" value="Acyltransferase_3"/>
</dbReference>